<reference evidence="2" key="1">
    <citation type="journal article" date="2021" name="Mol. Plant Pathol.">
        <title>A 20-kb lineage-specific genomic region tames virulence in pathogenic amphidiploid Verticillium longisporum.</title>
        <authorList>
            <person name="Harting R."/>
            <person name="Starke J."/>
            <person name="Kusch H."/>
            <person name="Poggeler S."/>
            <person name="Maurus I."/>
            <person name="Schluter R."/>
            <person name="Landesfeind M."/>
            <person name="Bulla I."/>
            <person name="Nowrousian M."/>
            <person name="de Jonge R."/>
            <person name="Stahlhut G."/>
            <person name="Hoff K.J."/>
            <person name="Asshauer K.P."/>
            <person name="Thurmer A."/>
            <person name="Stanke M."/>
            <person name="Daniel R."/>
            <person name="Morgenstern B."/>
            <person name="Thomma B.P.H.J."/>
            <person name="Kronstad J.W."/>
            <person name="Braus-Stromeyer S.A."/>
            <person name="Braus G.H."/>
        </authorList>
    </citation>
    <scope>NUCLEOTIDE SEQUENCE</scope>
    <source>
        <strain evidence="2">Vl32</strain>
    </source>
</reference>
<accession>A0A8I2Z4L1</accession>
<evidence type="ECO:0000256" key="1">
    <source>
        <dbReference type="SAM" id="MobiDB-lite"/>
    </source>
</evidence>
<dbReference type="AlphaFoldDB" id="A0A8I2Z4L1"/>
<name>A0A8I2Z4L1_VERLO</name>
<dbReference type="Proteomes" id="UP000689129">
    <property type="component" value="Unassembled WGS sequence"/>
</dbReference>
<evidence type="ECO:0000313" key="2">
    <source>
        <dbReference type="EMBL" id="KAG7105528.1"/>
    </source>
</evidence>
<organism evidence="2 3">
    <name type="scientific">Verticillium longisporum</name>
    <name type="common">Verticillium dahliae var. longisporum</name>
    <dbReference type="NCBI Taxonomy" id="100787"/>
    <lineage>
        <taxon>Eukaryota</taxon>
        <taxon>Fungi</taxon>
        <taxon>Dikarya</taxon>
        <taxon>Ascomycota</taxon>
        <taxon>Pezizomycotina</taxon>
        <taxon>Sordariomycetes</taxon>
        <taxon>Hypocreomycetidae</taxon>
        <taxon>Glomerellales</taxon>
        <taxon>Plectosphaerellaceae</taxon>
        <taxon>Verticillium</taxon>
    </lineage>
</organism>
<dbReference type="EMBL" id="JAEMWZ010000798">
    <property type="protein sequence ID" value="KAG7105528.1"/>
    <property type="molecule type" value="Genomic_DNA"/>
</dbReference>
<comment type="caution">
    <text evidence="2">The sequence shown here is derived from an EMBL/GenBank/DDBJ whole genome shotgun (WGS) entry which is preliminary data.</text>
</comment>
<sequence>MQLDQSPVRSVLLPTQQGWPTTPWVVIAATCPLRNSQEHTYFDTLTDKGFPVGQELQGRTEVPYATQDRGGAYA</sequence>
<protein>
    <submittedName>
        <fullName evidence="2">Uncharacterized protein</fullName>
    </submittedName>
</protein>
<proteinExistence type="predicted"/>
<gene>
    <name evidence="2" type="ORF">HYQ45_018531</name>
</gene>
<evidence type="ECO:0000313" key="3">
    <source>
        <dbReference type="Proteomes" id="UP000689129"/>
    </source>
</evidence>
<feature type="region of interest" description="Disordered" evidence="1">
    <location>
        <begin position="54"/>
        <end position="74"/>
    </location>
</feature>